<sequence>MVFWGDIVYYIPIGPLTCMLMGIIGTGIWVHYTAYMYNQVTWALEILGPTVTAHDLGRIHEAIIATSTVYMIFAFFNFLVGLWRKVIQVKQDTEGFDVKTGKYYRIVVLLLGLSWWIQVAWLVLLLMGCGIFAVDTYVAFRVIEKVQMNQAAMSAVYTDWVTGAATGWSVNTASLAAAGGDLIVAVSDGNGWPRAVTCPSTCLNLATYPIVSVDPDQACVCDPVTLAHANEALNNALSATAGMFVGLWFMWVFGDFFKTILTADFVRSDFEAKAQEAGAAGGGGGGAGAGSGAGGKSFGARGAASFGGRGYNKL</sequence>
<feature type="transmembrane region" description="Helical" evidence="1">
    <location>
        <begin position="7"/>
        <end position="32"/>
    </location>
</feature>
<name>A0A836B143_CHLIN</name>
<keyword evidence="3" id="KW-1185">Reference proteome</keyword>
<evidence type="ECO:0000313" key="2">
    <source>
        <dbReference type="EMBL" id="KAG2444561.1"/>
    </source>
</evidence>
<dbReference type="AlphaFoldDB" id="A0A836B143"/>
<keyword evidence="1" id="KW-1133">Transmembrane helix</keyword>
<feature type="transmembrane region" description="Helical" evidence="1">
    <location>
        <begin position="103"/>
        <end position="134"/>
    </location>
</feature>
<keyword evidence="1" id="KW-0472">Membrane</keyword>
<evidence type="ECO:0000256" key="1">
    <source>
        <dbReference type="SAM" id="Phobius"/>
    </source>
</evidence>
<feature type="transmembrane region" description="Helical" evidence="1">
    <location>
        <begin position="236"/>
        <end position="257"/>
    </location>
</feature>
<proteinExistence type="predicted"/>
<organism evidence="2 3">
    <name type="scientific">Chlamydomonas incerta</name>
    <dbReference type="NCBI Taxonomy" id="51695"/>
    <lineage>
        <taxon>Eukaryota</taxon>
        <taxon>Viridiplantae</taxon>
        <taxon>Chlorophyta</taxon>
        <taxon>core chlorophytes</taxon>
        <taxon>Chlorophyceae</taxon>
        <taxon>CS clade</taxon>
        <taxon>Chlamydomonadales</taxon>
        <taxon>Chlamydomonadaceae</taxon>
        <taxon>Chlamydomonas</taxon>
    </lineage>
</organism>
<comment type="caution">
    <text evidence="2">The sequence shown here is derived from an EMBL/GenBank/DDBJ whole genome shotgun (WGS) entry which is preliminary data.</text>
</comment>
<feature type="transmembrane region" description="Helical" evidence="1">
    <location>
        <begin position="62"/>
        <end position="83"/>
    </location>
</feature>
<protein>
    <submittedName>
        <fullName evidence="2">Uncharacterized protein</fullName>
    </submittedName>
</protein>
<evidence type="ECO:0000313" key="3">
    <source>
        <dbReference type="Proteomes" id="UP000650467"/>
    </source>
</evidence>
<dbReference type="Proteomes" id="UP000650467">
    <property type="component" value="Unassembled WGS sequence"/>
</dbReference>
<dbReference type="EMBL" id="JAEHOC010000002">
    <property type="protein sequence ID" value="KAG2444561.1"/>
    <property type="molecule type" value="Genomic_DNA"/>
</dbReference>
<keyword evidence="1" id="KW-0812">Transmembrane</keyword>
<dbReference type="OrthoDB" id="528997at2759"/>
<reference evidence="2" key="1">
    <citation type="journal article" date="2020" name="bioRxiv">
        <title>Comparative genomics of Chlamydomonas.</title>
        <authorList>
            <person name="Craig R.J."/>
            <person name="Hasan A.R."/>
            <person name="Ness R.W."/>
            <person name="Keightley P.D."/>
        </authorList>
    </citation>
    <scope>NUCLEOTIDE SEQUENCE</scope>
    <source>
        <strain evidence="2">SAG 7.73</strain>
    </source>
</reference>
<gene>
    <name evidence="2" type="ORF">HXX76_001306</name>
</gene>
<accession>A0A836B143</accession>